<organism>
    <name type="scientific">Serpula lacrymans var. lacrymans (strain S7.9)</name>
    <name type="common">Dry rot fungus</name>
    <dbReference type="NCBI Taxonomy" id="578457"/>
    <lineage>
        <taxon>Eukaryota</taxon>
        <taxon>Fungi</taxon>
        <taxon>Dikarya</taxon>
        <taxon>Basidiomycota</taxon>
        <taxon>Agaricomycotina</taxon>
        <taxon>Agaricomycetes</taxon>
        <taxon>Agaricomycetidae</taxon>
        <taxon>Boletales</taxon>
        <taxon>Coniophorineae</taxon>
        <taxon>Serpulaceae</taxon>
        <taxon>Serpula</taxon>
    </lineage>
</organism>
<dbReference type="KEGG" id="sla:SERLADRAFT_473229"/>
<keyword evidence="1" id="KW-0472">Membrane</keyword>
<proteinExistence type="predicted"/>
<dbReference type="EMBL" id="GL945437">
    <property type="protein sequence ID" value="EGO22429.1"/>
    <property type="molecule type" value="Genomic_DNA"/>
</dbReference>
<dbReference type="GeneID" id="18820270"/>
<name>F8P2P4_SERL9</name>
<keyword evidence="1" id="KW-0812">Transmembrane</keyword>
<feature type="transmembrane region" description="Helical" evidence="1">
    <location>
        <begin position="80"/>
        <end position="98"/>
    </location>
</feature>
<dbReference type="Proteomes" id="UP000008064">
    <property type="component" value="Unassembled WGS sequence"/>
</dbReference>
<evidence type="ECO:0000313" key="2">
    <source>
        <dbReference type="EMBL" id="EGO22429.1"/>
    </source>
</evidence>
<keyword evidence="1" id="KW-1133">Transmembrane helix</keyword>
<reference evidence="2" key="1">
    <citation type="submission" date="2011-04" db="EMBL/GenBank/DDBJ databases">
        <title>Evolution of plant cell wall degrading machinery underlies the functional diversity of forest fungi.</title>
        <authorList>
            <consortium name="US DOE Joint Genome Institute (JGI-PGF)"/>
            <person name="Eastwood D.C."/>
            <person name="Floudas D."/>
            <person name="Binder M."/>
            <person name="Majcherczyk A."/>
            <person name="Schneider P."/>
            <person name="Aerts A."/>
            <person name="Asiegbu F.O."/>
            <person name="Baker S.E."/>
            <person name="Barry K."/>
            <person name="Bendiksby M."/>
            <person name="Blumentritt M."/>
            <person name="Coutinho P.M."/>
            <person name="Cullen D."/>
            <person name="Cullen D."/>
            <person name="Gathman A."/>
            <person name="Goodell B."/>
            <person name="Henrissat B."/>
            <person name="Ihrmark K."/>
            <person name="Kauserud H."/>
            <person name="Kohler A."/>
            <person name="LaButti K."/>
            <person name="Lapidus A."/>
            <person name="Lavin J.L."/>
            <person name="Lee Y.-H."/>
            <person name="Lindquist E."/>
            <person name="Lilly W."/>
            <person name="Lucas S."/>
            <person name="Morin E."/>
            <person name="Murat C."/>
            <person name="Oguiza J.A."/>
            <person name="Park J."/>
            <person name="Pisabarro A.G."/>
            <person name="Riley R."/>
            <person name="Rosling A."/>
            <person name="Salamov A."/>
            <person name="Schmidt O."/>
            <person name="Schmutz J."/>
            <person name="Skrede I."/>
            <person name="Stenlid J."/>
            <person name="Wiebenga A."/>
            <person name="Xie X."/>
            <person name="Kues U."/>
            <person name="Hibbett D.S."/>
            <person name="Hoffmeister D."/>
            <person name="Hogberg N."/>
            <person name="Martin F."/>
            <person name="Grigoriev I.V."/>
            <person name="Watkinson S.C."/>
        </authorList>
    </citation>
    <scope>NUCLEOTIDE SEQUENCE</scope>
    <source>
        <strain evidence="2">S7.9</strain>
    </source>
</reference>
<sequence length="203" mass="22938">MYFGIITTTSNGSILLKFTSSRSRPRTPSEELRSRDNRFPIHIGGFSLAPVTISIGHVNMLSDPLLYKPATFVPFARAMYFHQTFLSIVALALVSRALSIPSRATSGTSDIVIDTVEYLNHQRTIESTSANELDTLSSYRQTIESTGADELDTLSSYRRTPSNKVVFEETDILIVSFLQRKWSLRVKSKFFVCVLYISYKFML</sequence>
<dbReference type="RefSeq" id="XP_007320967.1">
    <property type="nucleotide sequence ID" value="XM_007320905.1"/>
</dbReference>
<protein>
    <submittedName>
        <fullName evidence="2">Uncharacterized protein</fullName>
    </submittedName>
</protein>
<accession>F8P2P4</accession>
<evidence type="ECO:0000256" key="1">
    <source>
        <dbReference type="SAM" id="Phobius"/>
    </source>
</evidence>
<dbReference type="HOGENOM" id="CLU_1349613_0_0_1"/>
<dbReference type="AlphaFoldDB" id="F8P2P4"/>
<gene>
    <name evidence="2" type="ORF">SERLADRAFT_473229</name>
</gene>
<feature type="transmembrane region" description="Helical" evidence="1">
    <location>
        <begin position="39"/>
        <end position="60"/>
    </location>
</feature>